<keyword evidence="6" id="KW-1185">Reference proteome</keyword>
<protein>
    <submittedName>
        <fullName evidence="5">Riboflavin deaminase</fullName>
    </submittedName>
</protein>
<dbReference type="InterPro" id="IPR050765">
    <property type="entry name" value="Riboflavin_Biosynth_HTPR"/>
</dbReference>
<evidence type="ECO:0000259" key="4">
    <source>
        <dbReference type="Pfam" id="PF01872"/>
    </source>
</evidence>
<evidence type="ECO:0000256" key="2">
    <source>
        <dbReference type="ARBA" id="ARBA00022857"/>
    </source>
</evidence>
<dbReference type="GO" id="GO:0008703">
    <property type="term" value="F:5-amino-6-(5-phosphoribosylamino)uracil reductase activity"/>
    <property type="evidence" value="ECO:0007669"/>
    <property type="project" value="InterPro"/>
</dbReference>
<dbReference type="EMBL" id="NAPY01000008">
    <property type="protein sequence ID" value="MUL36123.1"/>
    <property type="molecule type" value="Genomic_DNA"/>
</dbReference>
<sequence>MVDSNQKRPQTSVVLAMSADGKIADVQRSPARFSSSVDQTHLEKQLAAADAVLFGAGTLRTYGTTMSVSDPQLLQQRLQQNLPSQPLQIVASLSAKIDPQIRFFRQEVSRWLLTTTPGARRWHEGLEFERILVCEAPAANGIDWVSALQQLANLGISRLVVIGGGELVASLIADDLIDEFWLTVCPLILGGADAPTPVEGTGFVSEQLAPRLELLSAEVVNQEVFLHYRRQRVKD</sequence>
<dbReference type="OrthoDB" id="9800865at2"/>
<comment type="caution">
    <text evidence="5">The sequence shown here is derived from an EMBL/GenBank/DDBJ whole genome shotgun (WGS) entry which is preliminary data.</text>
</comment>
<dbReference type="InterPro" id="IPR002734">
    <property type="entry name" value="RibDG_C"/>
</dbReference>
<name>A0A6N8FSP9_9CHRO</name>
<dbReference type="Pfam" id="PF01872">
    <property type="entry name" value="RibD_C"/>
    <property type="match status" value="1"/>
</dbReference>
<dbReference type="Proteomes" id="UP000441797">
    <property type="component" value="Unassembled WGS sequence"/>
</dbReference>
<dbReference type="Gene3D" id="3.40.430.10">
    <property type="entry name" value="Dihydrofolate Reductase, subunit A"/>
    <property type="match status" value="1"/>
</dbReference>
<feature type="domain" description="Bacterial bifunctional deaminase-reductase C-terminal" evidence="4">
    <location>
        <begin position="14"/>
        <end position="224"/>
    </location>
</feature>
<organism evidence="5 6">
    <name type="scientific">Gloeocapsopsis dulcis AAB1 = 1H9</name>
    <dbReference type="NCBI Taxonomy" id="1433147"/>
    <lineage>
        <taxon>Bacteria</taxon>
        <taxon>Bacillati</taxon>
        <taxon>Cyanobacteriota</taxon>
        <taxon>Cyanophyceae</taxon>
        <taxon>Oscillatoriophycideae</taxon>
        <taxon>Chroococcales</taxon>
        <taxon>Chroococcaceae</taxon>
        <taxon>Gloeocapsopsis</taxon>
        <taxon>Gloeocapsopsis dulcis</taxon>
    </lineage>
</organism>
<dbReference type="AlphaFoldDB" id="A0A6N8FSP9"/>
<keyword evidence="3" id="KW-0560">Oxidoreductase</keyword>
<evidence type="ECO:0000313" key="5">
    <source>
        <dbReference type="EMBL" id="MUL36123.1"/>
    </source>
</evidence>
<accession>A0A6N8FSP9</accession>
<dbReference type="PANTHER" id="PTHR38011">
    <property type="entry name" value="DIHYDROFOLATE REDUCTASE FAMILY PROTEIN (AFU_ORTHOLOGUE AFUA_8G06820)"/>
    <property type="match status" value="1"/>
</dbReference>
<comment type="pathway">
    <text evidence="1">Cofactor biosynthesis; riboflavin biosynthesis.</text>
</comment>
<dbReference type="PANTHER" id="PTHR38011:SF7">
    <property type="entry name" value="2,5-DIAMINO-6-RIBOSYLAMINO-4(3H)-PYRIMIDINONE 5'-PHOSPHATE REDUCTASE"/>
    <property type="match status" value="1"/>
</dbReference>
<dbReference type="GO" id="GO:0009231">
    <property type="term" value="P:riboflavin biosynthetic process"/>
    <property type="evidence" value="ECO:0007669"/>
    <property type="project" value="InterPro"/>
</dbReference>
<keyword evidence="2" id="KW-0521">NADP</keyword>
<dbReference type="InterPro" id="IPR024072">
    <property type="entry name" value="DHFR-like_dom_sf"/>
</dbReference>
<proteinExistence type="predicted"/>
<evidence type="ECO:0000313" key="6">
    <source>
        <dbReference type="Proteomes" id="UP000441797"/>
    </source>
</evidence>
<reference evidence="5 6" key="1">
    <citation type="journal article" date="2019" name="Front. Microbiol.">
        <title>Genomic Features for Desiccation Tolerance and Sugar Biosynthesis in the Extremophile Gloeocapsopsis sp. UTEX B3054.</title>
        <authorList>
            <person name="Urrejola C."/>
            <person name="Alcorta J."/>
            <person name="Salas L."/>
            <person name="Vasquez M."/>
            <person name="Polz M.F."/>
            <person name="Vicuna R."/>
            <person name="Diez B."/>
        </authorList>
    </citation>
    <scope>NUCLEOTIDE SEQUENCE [LARGE SCALE GENOMIC DNA]</scope>
    <source>
        <strain evidence="5 6">1H9</strain>
    </source>
</reference>
<dbReference type="SUPFAM" id="SSF53597">
    <property type="entry name" value="Dihydrofolate reductase-like"/>
    <property type="match status" value="1"/>
</dbReference>
<evidence type="ECO:0000256" key="1">
    <source>
        <dbReference type="ARBA" id="ARBA00005104"/>
    </source>
</evidence>
<dbReference type="RefSeq" id="WP_105221005.1">
    <property type="nucleotide sequence ID" value="NZ_CAWNSU010000074.1"/>
</dbReference>
<gene>
    <name evidence="5" type="ORF">BWI75_07115</name>
</gene>
<evidence type="ECO:0000256" key="3">
    <source>
        <dbReference type="ARBA" id="ARBA00023002"/>
    </source>
</evidence>